<keyword evidence="2" id="KW-1185">Reference proteome</keyword>
<dbReference type="RefSeq" id="WP_378384748.1">
    <property type="nucleotide sequence ID" value="NZ_JBHLWM010000001.1"/>
</dbReference>
<evidence type="ECO:0000313" key="1">
    <source>
        <dbReference type="EMBL" id="MFC0239690.1"/>
    </source>
</evidence>
<organism evidence="1 2">
    <name type="scientific">Rhodopseudomonas telluris</name>
    <dbReference type="NCBI Taxonomy" id="644215"/>
    <lineage>
        <taxon>Bacteria</taxon>
        <taxon>Pseudomonadati</taxon>
        <taxon>Pseudomonadota</taxon>
        <taxon>Alphaproteobacteria</taxon>
        <taxon>Hyphomicrobiales</taxon>
        <taxon>Nitrobacteraceae</taxon>
        <taxon>Rhodopseudomonas</taxon>
    </lineage>
</organism>
<accession>A0ABV6ENA4</accession>
<evidence type="ECO:0000313" key="2">
    <source>
        <dbReference type="Proteomes" id="UP001589775"/>
    </source>
</evidence>
<protein>
    <submittedName>
        <fullName evidence="1">Uncharacterized protein</fullName>
    </submittedName>
</protein>
<comment type="caution">
    <text evidence="1">The sequence shown here is derived from an EMBL/GenBank/DDBJ whole genome shotgun (WGS) entry which is preliminary data.</text>
</comment>
<gene>
    <name evidence="1" type="ORF">ACFFJ6_04390</name>
</gene>
<name>A0ABV6ENA4_9BRAD</name>
<dbReference type="Proteomes" id="UP001589775">
    <property type="component" value="Unassembled WGS sequence"/>
</dbReference>
<dbReference type="EMBL" id="JBHLWM010000001">
    <property type="protein sequence ID" value="MFC0239690.1"/>
    <property type="molecule type" value="Genomic_DNA"/>
</dbReference>
<proteinExistence type="predicted"/>
<reference evidence="1 2" key="1">
    <citation type="submission" date="2024-09" db="EMBL/GenBank/DDBJ databases">
        <authorList>
            <person name="Sun Q."/>
            <person name="Mori K."/>
        </authorList>
    </citation>
    <scope>NUCLEOTIDE SEQUENCE [LARGE SCALE GENOMIC DNA]</scope>
    <source>
        <strain evidence="1 2">KCTC 23279</strain>
    </source>
</reference>
<sequence>MPTALARAGLDGFVGGIIANDPEYLMARGGEVPYGPAGFVSHSQACMLHGDCMLADGDRLRIFKQAFRTAKAGSQFFGFLDHPFSERYAYGWQSEEDRLSAHRDFLTTIAEECAQAGEPLLFVNEDTCLDFMRDKAHAMIAFDQDTDTFSVTGPRTTDLPLSIAFRGSNQAA</sequence>